<gene>
    <name evidence="11" type="ORF">GC106_77920</name>
</gene>
<dbReference type="InterPro" id="IPR011053">
    <property type="entry name" value="Single_hybrid_motif"/>
</dbReference>
<dbReference type="InterPro" id="IPR000089">
    <property type="entry name" value="Biotin_lipoyl"/>
</dbReference>
<keyword evidence="5" id="KW-0092">Biotin</keyword>
<evidence type="ECO:0008006" key="13">
    <source>
        <dbReference type="Google" id="ProtNLM"/>
    </source>
</evidence>
<feature type="compositionally biased region" description="Polar residues" evidence="7">
    <location>
        <begin position="333"/>
        <end position="347"/>
    </location>
</feature>
<dbReference type="SUPFAM" id="SSF51246">
    <property type="entry name" value="Rudiment single hybrid motif"/>
    <property type="match status" value="1"/>
</dbReference>
<comment type="cofactor">
    <cofactor evidence="1">
        <name>biotin</name>
        <dbReference type="ChEBI" id="CHEBI:57586"/>
    </cofactor>
</comment>
<evidence type="ECO:0000259" key="8">
    <source>
        <dbReference type="PROSITE" id="PS50968"/>
    </source>
</evidence>
<dbReference type="SUPFAM" id="SSF52440">
    <property type="entry name" value="PreATP-grasp domain"/>
    <property type="match status" value="1"/>
</dbReference>
<dbReference type="InterPro" id="IPR050856">
    <property type="entry name" value="Biotin_carboxylase_complex"/>
</dbReference>
<dbReference type="InterPro" id="IPR005482">
    <property type="entry name" value="Biotin_COase_C"/>
</dbReference>
<accession>A0ABX2FGJ6</accession>
<dbReference type="InterPro" id="IPR048429">
    <property type="entry name" value="MCC_alpha_BT"/>
</dbReference>
<evidence type="ECO:0000256" key="5">
    <source>
        <dbReference type="ARBA" id="ARBA00023267"/>
    </source>
</evidence>
<evidence type="ECO:0000259" key="9">
    <source>
        <dbReference type="PROSITE" id="PS50975"/>
    </source>
</evidence>
<dbReference type="Pfam" id="PF02785">
    <property type="entry name" value="Biotin_carb_C"/>
    <property type="match status" value="1"/>
</dbReference>
<dbReference type="PROSITE" id="PS00188">
    <property type="entry name" value="BIOTIN"/>
    <property type="match status" value="1"/>
</dbReference>
<protein>
    <recommendedName>
        <fullName evidence="13">Propionyl-CoA carboxylase alpha chain</fullName>
    </recommendedName>
</protein>
<keyword evidence="2" id="KW-0436">Ligase</keyword>
<name>A0ABX2FGJ6_9PSEU</name>
<reference evidence="11 12" key="1">
    <citation type="submission" date="2020-01" db="EMBL/GenBank/DDBJ databases">
        <title>Kibdelosporangium persica a novel Actinomycetes from a hot desert in Iran.</title>
        <authorList>
            <person name="Safaei N."/>
            <person name="Zaburannyi N."/>
            <person name="Mueller R."/>
            <person name="Wink J."/>
        </authorList>
    </citation>
    <scope>NUCLEOTIDE SEQUENCE [LARGE SCALE GENOMIC DNA]</scope>
    <source>
        <strain evidence="11 12">4NS15</strain>
    </source>
</reference>
<evidence type="ECO:0000259" key="10">
    <source>
        <dbReference type="PROSITE" id="PS50979"/>
    </source>
</evidence>
<dbReference type="InterPro" id="IPR011761">
    <property type="entry name" value="ATP-grasp"/>
</dbReference>
<keyword evidence="12" id="KW-1185">Reference proteome</keyword>
<dbReference type="SUPFAM" id="SSF56059">
    <property type="entry name" value="Glutathione synthetase ATP-binding domain-like"/>
    <property type="match status" value="1"/>
</dbReference>
<dbReference type="Gene3D" id="2.40.50.100">
    <property type="match status" value="1"/>
</dbReference>
<dbReference type="Pfam" id="PF00289">
    <property type="entry name" value="Biotin_carb_N"/>
    <property type="match status" value="1"/>
</dbReference>
<dbReference type="SUPFAM" id="SSF51230">
    <property type="entry name" value="Single hybrid motif"/>
    <property type="match status" value="1"/>
</dbReference>
<evidence type="ECO:0000256" key="4">
    <source>
        <dbReference type="ARBA" id="ARBA00022840"/>
    </source>
</evidence>
<dbReference type="EMBL" id="JAAATY010000040">
    <property type="protein sequence ID" value="NRN70521.1"/>
    <property type="molecule type" value="Genomic_DNA"/>
</dbReference>
<dbReference type="Pfam" id="PF00364">
    <property type="entry name" value="Biotin_lipoyl"/>
    <property type="match status" value="1"/>
</dbReference>
<dbReference type="RefSeq" id="WP_246368002.1">
    <property type="nucleotide sequence ID" value="NZ_JAAATY010000040.1"/>
</dbReference>
<dbReference type="PANTHER" id="PTHR18866">
    <property type="entry name" value="CARBOXYLASE:PYRUVATE/ACETYL-COA/PROPIONYL-COA CARBOXYLASE"/>
    <property type="match status" value="1"/>
</dbReference>
<sequence length="754" mass="78861">MITSVLVANRGEIARRVFRTCRSLGISCVAVYSDADASSPHVAEADAAVRLPGNTPSETYLRGPLIIEAAQRAGADAIHPGYGFLSENADFARAVIEAGLTWIGPSPEAIGQMGSKVAAKRLMAAAGVPVLSEVDDVTADDLPVLIKASAGGGGRGMRIVRDLADLPGELEAAKSEALSAFGDPTVFCEPYLETGRHIEVQIMADTHGTVRAVGERECSIQRRHQKVIEEAPSPLVERTPGMRSRLFAAARAAASAIAYTGAGTVEFLADENGRFYFLEMNTRLQVEHPVTECTTGLDLVRLQILIAQGAHLPALIPTGAALSATAIRRGEPLNSTLPQGTDSSGAAQTPAGVSAAPSATAIPQGDPLDSTLPQGSDNSGARAAGSQAAKDRANLSAALSTTGIPKGEPLISTLPEGYDSSGPPLTRGHAIEVRLYAEDPAQDWRPQSGVVHRLCVPGVTTEFAVPAGPGLRLDSGLRDGSAVSVFYDPMLAKVISFADTREEAALGLAGALARAEIHGLVTNRDLLVRVLRHPEFLAGNTDTAFLDRHELAVLAEPLADKDTEALSALAAALADAAARRSMDVPSGWRNVPSQPQRKVYRTASGDHEVTYRHTRAGLVTDGYPDLRLLSAEPEHVVLEVAGVRRAFRVAVYPGLVCVDSPLGPVSLTPVPRFTDPSAQTAPGSLLAPMPGTVVRVAVSAGDQVEQGQPLLWLEAMKMEHKIIAPATGTVTSLSVVAGQQVDLGAVLAVVAPLE</sequence>
<feature type="domain" description="ATP-grasp" evidence="9">
    <location>
        <begin position="115"/>
        <end position="308"/>
    </location>
</feature>
<dbReference type="PROSITE" id="PS50979">
    <property type="entry name" value="BC"/>
    <property type="match status" value="1"/>
</dbReference>
<evidence type="ECO:0000313" key="12">
    <source>
        <dbReference type="Proteomes" id="UP000763557"/>
    </source>
</evidence>
<evidence type="ECO:0000256" key="1">
    <source>
        <dbReference type="ARBA" id="ARBA00001953"/>
    </source>
</evidence>
<dbReference type="Gene3D" id="3.30.470.20">
    <property type="entry name" value="ATP-grasp fold, B domain"/>
    <property type="match status" value="2"/>
</dbReference>
<evidence type="ECO:0000256" key="2">
    <source>
        <dbReference type="ARBA" id="ARBA00022598"/>
    </source>
</evidence>
<dbReference type="InterPro" id="IPR005481">
    <property type="entry name" value="BC-like_N"/>
</dbReference>
<feature type="domain" description="Biotin carboxylation" evidence="10">
    <location>
        <begin position="1"/>
        <end position="551"/>
    </location>
</feature>
<dbReference type="InterPro" id="IPR001882">
    <property type="entry name" value="Biotin_BS"/>
</dbReference>
<dbReference type="PROSITE" id="PS50968">
    <property type="entry name" value="BIOTINYL_LIPOYL"/>
    <property type="match status" value="1"/>
</dbReference>
<dbReference type="InterPro" id="IPR005479">
    <property type="entry name" value="CPAse_ATP-bd"/>
</dbReference>
<evidence type="ECO:0000313" key="11">
    <source>
        <dbReference type="EMBL" id="NRN70521.1"/>
    </source>
</evidence>
<proteinExistence type="predicted"/>
<comment type="caution">
    <text evidence="11">The sequence shown here is derived from an EMBL/GenBank/DDBJ whole genome shotgun (WGS) entry which is preliminary data.</text>
</comment>
<dbReference type="PANTHER" id="PTHR18866:SF126">
    <property type="entry name" value="BIOTIN CARBOXYLASE"/>
    <property type="match status" value="1"/>
</dbReference>
<dbReference type="InterPro" id="IPR016185">
    <property type="entry name" value="PreATP-grasp_dom_sf"/>
</dbReference>
<evidence type="ECO:0000256" key="3">
    <source>
        <dbReference type="ARBA" id="ARBA00022741"/>
    </source>
</evidence>
<evidence type="ECO:0000256" key="6">
    <source>
        <dbReference type="PROSITE-ProRule" id="PRU00409"/>
    </source>
</evidence>
<keyword evidence="4 6" id="KW-0067">ATP-binding</keyword>
<dbReference type="InterPro" id="IPR011764">
    <property type="entry name" value="Biotin_carboxylation_dom"/>
</dbReference>
<dbReference type="Proteomes" id="UP000763557">
    <property type="component" value="Unassembled WGS sequence"/>
</dbReference>
<dbReference type="CDD" id="cd06850">
    <property type="entry name" value="biotinyl_domain"/>
    <property type="match status" value="1"/>
</dbReference>
<dbReference type="Pfam" id="PF02786">
    <property type="entry name" value="CPSase_L_D2"/>
    <property type="match status" value="1"/>
</dbReference>
<organism evidence="11 12">
    <name type="scientific">Kibdelosporangium persicum</name>
    <dbReference type="NCBI Taxonomy" id="2698649"/>
    <lineage>
        <taxon>Bacteria</taxon>
        <taxon>Bacillati</taxon>
        <taxon>Actinomycetota</taxon>
        <taxon>Actinomycetes</taxon>
        <taxon>Pseudonocardiales</taxon>
        <taxon>Pseudonocardiaceae</taxon>
        <taxon>Kibdelosporangium</taxon>
    </lineage>
</organism>
<keyword evidence="3 6" id="KW-0547">Nucleotide-binding</keyword>
<feature type="domain" description="Lipoyl-binding" evidence="8">
    <location>
        <begin position="676"/>
        <end position="751"/>
    </location>
</feature>
<dbReference type="Pfam" id="PF21139">
    <property type="entry name" value="BT_MCC_alpha"/>
    <property type="match status" value="1"/>
</dbReference>
<dbReference type="SMART" id="SM00878">
    <property type="entry name" value="Biotin_carb_C"/>
    <property type="match status" value="1"/>
</dbReference>
<evidence type="ECO:0000256" key="7">
    <source>
        <dbReference type="SAM" id="MobiDB-lite"/>
    </source>
</evidence>
<dbReference type="InterPro" id="IPR011054">
    <property type="entry name" value="Rudment_hybrid_motif"/>
</dbReference>
<dbReference type="PROSITE" id="PS00867">
    <property type="entry name" value="CPSASE_2"/>
    <property type="match status" value="1"/>
</dbReference>
<feature type="region of interest" description="Disordered" evidence="7">
    <location>
        <begin position="332"/>
        <end position="425"/>
    </location>
</feature>
<dbReference type="PROSITE" id="PS50975">
    <property type="entry name" value="ATP_GRASP"/>
    <property type="match status" value="1"/>
</dbReference>